<dbReference type="KEGG" id="rmu:RMDY18_16150"/>
<reference evidence="1 2" key="3">
    <citation type="journal article" date="2010" name="Sequencing">
        <title>Complete Genome Sequence of Rothia mucilaginosa DY-18: A Clinical Isolate with Dense Meshwork-Like Structures from a Persistent Apical Periodontitis Lesion.</title>
        <authorList>
            <person name="Yamane K."/>
            <person name="Nambu T."/>
            <person name="Yamanaka T."/>
            <person name="Mashimo C."/>
            <person name="Sugimori C."/>
            <person name="Leung K.-P."/>
            <person name="Fukushima H."/>
        </authorList>
    </citation>
    <scope>NUCLEOTIDE SEQUENCE [LARGE SCALE GENOMIC DNA]</scope>
    <source>
        <strain evidence="1 2">DY-18</strain>
    </source>
</reference>
<organism evidence="1 2">
    <name type="scientific">Rothia mucilaginosa (strain DY-18)</name>
    <name type="common">Stomatococcus mucilaginosus</name>
    <dbReference type="NCBI Taxonomy" id="680646"/>
    <lineage>
        <taxon>Bacteria</taxon>
        <taxon>Bacillati</taxon>
        <taxon>Actinomycetota</taxon>
        <taxon>Actinomycetes</taxon>
        <taxon>Micrococcales</taxon>
        <taxon>Micrococcaceae</taxon>
        <taxon>Rothia</taxon>
    </lineage>
</organism>
<evidence type="ECO:0000313" key="2">
    <source>
        <dbReference type="Proteomes" id="UP000001883"/>
    </source>
</evidence>
<reference evidence="2" key="1">
    <citation type="submission" date="2009-07" db="EMBL/GenBank/DDBJ databases">
        <title>Complete genome sequence of Rothia mucilaginosa DJ.</title>
        <authorList>
            <person name="Yamane K."/>
            <person name="Nambu T."/>
            <person name="Mashimo C."/>
            <person name="Sugimori C."/>
            <person name="Yamanaka T."/>
            <person name="Leung K."/>
            <person name="Fukushima H."/>
        </authorList>
    </citation>
    <scope>NUCLEOTIDE SEQUENCE [LARGE SCALE GENOMIC DNA]</scope>
    <source>
        <strain evidence="2">DY-18</strain>
    </source>
</reference>
<accession>D2NP79</accession>
<dbReference type="eggNOG" id="ENOG50333S6">
    <property type="taxonomic scope" value="Bacteria"/>
</dbReference>
<reference evidence="1 2" key="2">
    <citation type="journal article" date="2010" name="J Osaka Dent Univ">
        <title>Isolation and identification of Rothia mucilaginosa from persistent apical periodontitis lesions.</title>
        <authorList>
            <person name="Yamane K."/>
            <person name="Yoshida M."/>
            <person name="Fujihira T."/>
            <person name="Baba T."/>
            <person name="Tsuji N."/>
            <person name="Hayashi H."/>
            <person name="Sugimori C."/>
            <person name="Yamanaka T."/>
            <person name="Mashimo C."/>
            <person name="Nambu T."/>
            <person name="Kawai H."/>
            <person name="Fukushima H."/>
        </authorList>
    </citation>
    <scope>NUCLEOTIDE SEQUENCE [LARGE SCALE GENOMIC DNA]</scope>
    <source>
        <strain evidence="1 2">DY-18</strain>
    </source>
</reference>
<keyword evidence="2" id="KW-1185">Reference proteome</keyword>
<gene>
    <name evidence="1" type="ordered locus">RMDY18_16150</name>
</gene>
<name>D2NP79_ROTMD</name>
<keyword evidence="1" id="KW-0689">Ribosomal protein</keyword>
<dbReference type="HOGENOM" id="CLU_036789_0_0_11"/>
<proteinExistence type="predicted"/>
<dbReference type="EMBL" id="AP011540">
    <property type="protein sequence ID" value="BAI65447.1"/>
    <property type="molecule type" value="Genomic_DNA"/>
</dbReference>
<keyword evidence="1" id="KW-0687">Ribonucleoprotein</keyword>
<sequence length="498" mass="52167">MIRRFGLEVAQHLGDVQSRIQLLLSHFAALHVTQSHNCLADSHLVSHRVLSDLRSSLVTNQLVQRGHGRGRSLSQEAATLNVSGQTVNHLLGGNARDVSEQADRLQQVSGHNRNTHVQLKRAVSGRQSNGCVVTDDLSGNLNGSLTNHGVDLTGHNRGAGLQVGDVQLAQAGVRARTHPADVVADLHQAVRQGAQLTGNLNQAVTVSLSLEVVTSLGQGQAGLLSEQLNHASREAVRGVNAGTHSGTAQGNLSHAGQGSVHTLNAVTHGCGVAGELLAQGDGGCIHQVGTTGLHNVLELSRLALQGLSEHLESGNQVLHQSLGHSNVHGGGEDVVGGLGSVHVVIGVNLNALGLQGTGCQGCQNLVRVHVRGGTGTGLEDVNGEVGVVLTGCYQIRCVADSLGALSVEHLEFLIGGRGCLLHEGKRTNMGGFEGLTRNREVLDCALGLCTVECISRNANFAHGVMFNAVFNVFSHISRIGVQSGLRRLEKVSKEEKRS</sequence>
<dbReference type="Proteomes" id="UP000001883">
    <property type="component" value="Chromosome"/>
</dbReference>
<dbReference type="AlphaFoldDB" id="D2NP79"/>
<evidence type="ECO:0000313" key="1">
    <source>
        <dbReference type="EMBL" id="BAI65447.1"/>
    </source>
</evidence>
<protein>
    <submittedName>
        <fullName evidence="1">Ribosomal protein S5</fullName>
    </submittedName>
</protein>
<dbReference type="GO" id="GO:0005840">
    <property type="term" value="C:ribosome"/>
    <property type="evidence" value="ECO:0007669"/>
    <property type="project" value="UniProtKB-KW"/>
</dbReference>